<name>A0A914WZZ4_9BILA</name>
<protein>
    <submittedName>
        <fullName evidence="2">Uncharacterized protein</fullName>
    </submittedName>
</protein>
<evidence type="ECO:0000313" key="2">
    <source>
        <dbReference type="WBParaSite" id="PSAMB.scaffold5915size10596.g27542.t1"/>
    </source>
</evidence>
<dbReference type="Proteomes" id="UP000887566">
    <property type="component" value="Unplaced"/>
</dbReference>
<keyword evidence="1" id="KW-1185">Reference proteome</keyword>
<organism evidence="1 2">
    <name type="scientific">Plectus sambesii</name>
    <dbReference type="NCBI Taxonomy" id="2011161"/>
    <lineage>
        <taxon>Eukaryota</taxon>
        <taxon>Metazoa</taxon>
        <taxon>Ecdysozoa</taxon>
        <taxon>Nematoda</taxon>
        <taxon>Chromadorea</taxon>
        <taxon>Plectida</taxon>
        <taxon>Plectina</taxon>
        <taxon>Plectoidea</taxon>
        <taxon>Plectidae</taxon>
        <taxon>Plectus</taxon>
    </lineage>
</organism>
<sequence length="238" mass="26512">MARRFQSPMARMLTFDYPPKKAPATFREPTRRLCRSTGKLRLDAWLGGILGRHDCGLLNGDLKRTRAAADEEEPAKGRGTAISPWRTTACRPSQQSTVCFVNIRPFRPFRRLSFNPVAPSPTVNRIAMRSQPPGANLSVLCRPIFALISPLLRRRRLFATLGGRCCHTPHACMSICVAVRKNVGRRVTVIDRRKGAPSDQPFYGMATMTAGVRAERPMIEMRRGGSGRSVEAADLSHR</sequence>
<dbReference type="AlphaFoldDB" id="A0A914WZZ4"/>
<accession>A0A914WZZ4</accession>
<dbReference type="WBParaSite" id="PSAMB.scaffold5915size10596.g27542.t1">
    <property type="protein sequence ID" value="PSAMB.scaffold5915size10596.g27542.t1"/>
    <property type="gene ID" value="PSAMB.scaffold5915size10596.g27542"/>
</dbReference>
<proteinExistence type="predicted"/>
<reference evidence="2" key="1">
    <citation type="submission" date="2022-11" db="UniProtKB">
        <authorList>
            <consortium name="WormBaseParasite"/>
        </authorList>
    </citation>
    <scope>IDENTIFICATION</scope>
</reference>
<evidence type="ECO:0000313" key="1">
    <source>
        <dbReference type="Proteomes" id="UP000887566"/>
    </source>
</evidence>